<dbReference type="SMART" id="SM00823">
    <property type="entry name" value="PKS_PP"/>
    <property type="match status" value="1"/>
</dbReference>
<keyword evidence="2" id="KW-0596">Phosphopantetheine</keyword>
<dbReference type="InterPro" id="IPR036736">
    <property type="entry name" value="ACP-like_sf"/>
</dbReference>
<feature type="region of interest" description="Disordered" evidence="5">
    <location>
        <begin position="648"/>
        <end position="683"/>
    </location>
</feature>
<dbReference type="Pfam" id="PF00550">
    <property type="entry name" value="PP-binding"/>
    <property type="match status" value="1"/>
</dbReference>
<dbReference type="NCBIfam" id="TIGR01746">
    <property type="entry name" value="Thioester-redct"/>
    <property type="match status" value="1"/>
</dbReference>
<keyword evidence="4" id="KW-0436">Ligase</keyword>
<reference evidence="7 8" key="1">
    <citation type="journal article" date="2016" name="Genome Announc.">
        <title>Draft Genome Sequence of Planomonospora sphaerica JCM9374, a Rare Actinomycete.</title>
        <authorList>
            <person name="Dohra H."/>
            <person name="Suzuki T."/>
            <person name="Inoue Y."/>
            <person name="Kodani S."/>
        </authorList>
    </citation>
    <scope>NUCLEOTIDE SEQUENCE [LARGE SCALE GENOMIC DNA]</scope>
    <source>
        <strain evidence="7 8">JCM 9374</strain>
    </source>
</reference>
<dbReference type="PRINTS" id="PR00154">
    <property type="entry name" value="AMPBINDING"/>
</dbReference>
<dbReference type="SUPFAM" id="SSF52777">
    <property type="entry name" value="CoA-dependent acyltransferases"/>
    <property type="match status" value="2"/>
</dbReference>
<evidence type="ECO:0000256" key="3">
    <source>
        <dbReference type="ARBA" id="ARBA00022553"/>
    </source>
</evidence>
<dbReference type="EMBL" id="BDCX01000019">
    <property type="protein sequence ID" value="GAT70723.1"/>
    <property type="molecule type" value="Genomic_DNA"/>
</dbReference>
<evidence type="ECO:0000256" key="5">
    <source>
        <dbReference type="SAM" id="MobiDB-lite"/>
    </source>
</evidence>
<dbReference type="PROSITE" id="PS50075">
    <property type="entry name" value="CARRIER"/>
    <property type="match status" value="1"/>
</dbReference>
<feature type="compositionally biased region" description="Gly residues" evidence="5">
    <location>
        <begin position="867"/>
        <end position="887"/>
    </location>
</feature>
<name>A0A161MEY0_9ACTN</name>
<feature type="region of interest" description="Disordered" evidence="5">
    <location>
        <begin position="853"/>
        <end position="889"/>
    </location>
</feature>
<evidence type="ECO:0000256" key="4">
    <source>
        <dbReference type="ARBA" id="ARBA00022598"/>
    </source>
</evidence>
<accession>A0A161MEY0</accession>
<evidence type="ECO:0000256" key="2">
    <source>
        <dbReference type="ARBA" id="ARBA00022450"/>
    </source>
</evidence>
<dbReference type="GO" id="GO:0005737">
    <property type="term" value="C:cytoplasm"/>
    <property type="evidence" value="ECO:0007669"/>
    <property type="project" value="TreeGrafter"/>
</dbReference>
<evidence type="ECO:0000259" key="6">
    <source>
        <dbReference type="PROSITE" id="PS50075"/>
    </source>
</evidence>
<dbReference type="InterPro" id="IPR042099">
    <property type="entry name" value="ANL_N_sf"/>
</dbReference>
<dbReference type="Proteomes" id="UP000077701">
    <property type="component" value="Unassembled WGS sequence"/>
</dbReference>
<dbReference type="SUPFAM" id="SSF56801">
    <property type="entry name" value="Acetyl-CoA synthetase-like"/>
    <property type="match status" value="1"/>
</dbReference>
<comment type="cofactor">
    <cofactor evidence="1">
        <name>pantetheine 4'-phosphate</name>
        <dbReference type="ChEBI" id="CHEBI:47942"/>
    </cofactor>
</comment>
<proteinExistence type="predicted"/>
<feature type="region of interest" description="Disordered" evidence="5">
    <location>
        <begin position="479"/>
        <end position="503"/>
    </location>
</feature>
<dbReference type="InterPro" id="IPR036291">
    <property type="entry name" value="NAD(P)-bd_dom_sf"/>
</dbReference>
<keyword evidence="8" id="KW-1185">Reference proteome</keyword>
<dbReference type="InterPro" id="IPR006162">
    <property type="entry name" value="Ppantetheine_attach_site"/>
</dbReference>
<dbReference type="InterPro" id="IPR045851">
    <property type="entry name" value="AMP-bd_C_sf"/>
</dbReference>
<dbReference type="Gene3D" id="3.40.50.980">
    <property type="match status" value="2"/>
</dbReference>
<dbReference type="Pfam" id="PF00668">
    <property type="entry name" value="Condensation"/>
    <property type="match status" value="1"/>
</dbReference>
<dbReference type="SUPFAM" id="SSF47336">
    <property type="entry name" value="ACP-like"/>
    <property type="match status" value="1"/>
</dbReference>
<dbReference type="Gene3D" id="3.30.559.30">
    <property type="entry name" value="Nonribosomal peptide synthetase, condensation domain"/>
    <property type="match status" value="1"/>
</dbReference>
<feature type="region of interest" description="Disordered" evidence="5">
    <location>
        <begin position="1"/>
        <end position="40"/>
    </location>
</feature>
<dbReference type="Gene3D" id="3.40.50.720">
    <property type="entry name" value="NAD(P)-binding Rossmann-like Domain"/>
    <property type="match status" value="1"/>
</dbReference>
<dbReference type="CDD" id="cd05235">
    <property type="entry name" value="SDR_e1"/>
    <property type="match status" value="1"/>
</dbReference>
<organism evidence="7 8">
    <name type="scientific">Planomonospora sphaerica</name>
    <dbReference type="NCBI Taxonomy" id="161355"/>
    <lineage>
        <taxon>Bacteria</taxon>
        <taxon>Bacillati</taxon>
        <taxon>Actinomycetota</taxon>
        <taxon>Actinomycetes</taxon>
        <taxon>Streptosporangiales</taxon>
        <taxon>Streptosporangiaceae</taxon>
        <taxon>Planomonospora</taxon>
    </lineage>
</organism>
<dbReference type="PANTHER" id="PTHR45527:SF1">
    <property type="entry name" value="FATTY ACID SYNTHASE"/>
    <property type="match status" value="1"/>
</dbReference>
<dbReference type="InterPro" id="IPR020459">
    <property type="entry name" value="AMP-binding"/>
</dbReference>
<feature type="domain" description="Carrier" evidence="6">
    <location>
        <begin position="1088"/>
        <end position="1163"/>
    </location>
</feature>
<dbReference type="SUPFAM" id="SSF51735">
    <property type="entry name" value="NAD(P)-binding Rossmann-fold domains"/>
    <property type="match status" value="1"/>
</dbReference>
<dbReference type="InterPro" id="IPR023213">
    <property type="entry name" value="CAT-like_dom_sf"/>
</dbReference>
<dbReference type="InterPro" id="IPR010080">
    <property type="entry name" value="Thioester_reductase-like_dom"/>
</dbReference>
<dbReference type="Gene3D" id="3.30.559.10">
    <property type="entry name" value="Chloramphenicol acetyltransferase-like domain"/>
    <property type="match status" value="1"/>
</dbReference>
<evidence type="ECO:0000313" key="8">
    <source>
        <dbReference type="Proteomes" id="UP000077701"/>
    </source>
</evidence>
<dbReference type="InterPro" id="IPR025110">
    <property type="entry name" value="AMP-bd_C"/>
</dbReference>
<dbReference type="GO" id="GO:0043041">
    <property type="term" value="P:amino acid activation for nonribosomal peptide biosynthetic process"/>
    <property type="evidence" value="ECO:0007669"/>
    <property type="project" value="TreeGrafter"/>
</dbReference>
<reference evidence="8" key="2">
    <citation type="submission" date="2016-04" db="EMBL/GenBank/DDBJ databases">
        <title>Planomonospora sphaerica JCM9374 whole genome shotgun sequence.</title>
        <authorList>
            <person name="Suzuki T."/>
            <person name="Dohra H."/>
            <person name="Kodani S."/>
        </authorList>
    </citation>
    <scope>NUCLEOTIDE SEQUENCE [LARGE SCALE GENOMIC DNA]</scope>
    <source>
        <strain evidence="8">JCM 9374</strain>
    </source>
</reference>
<dbReference type="GO" id="GO:0008610">
    <property type="term" value="P:lipid biosynthetic process"/>
    <property type="evidence" value="ECO:0007669"/>
    <property type="project" value="UniProtKB-ARBA"/>
</dbReference>
<dbReference type="InterPro" id="IPR020845">
    <property type="entry name" value="AMP-binding_CS"/>
</dbReference>
<protein>
    <submittedName>
        <fullName evidence="7">Non-ribosomal peptide synthase MxaA</fullName>
    </submittedName>
</protein>
<dbReference type="Pfam" id="PF07993">
    <property type="entry name" value="NAD_binding_4"/>
    <property type="match status" value="1"/>
</dbReference>
<dbReference type="GO" id="GO:0016874">
    <property type="term" value="F:ligase activity"/>
    <property type="evidence" value="ECO:0007669"/>
    <property type="project" value="UniProtKB-KW"/>
</dbReference>
<dbReference type="InterPro" id="IPR020806">
    <property type="entry name" value="PKS_PP-bd"/>
</dbReference>
<comment type="caution">
    <text evidence="7">The sequence shown here is derived from an EMBL/GenBank/DDBJ whole genome shotgun (WGS) entry which is preliminary data.</text>
</comment>
<dbReference type="InterPro" id="IPR009081">
    <property type="entry name" value="PP-bd_ACP"/>
</dbReference>
<gene>
    <name evidence="7" type="ORF">PS9374_06409</name>
</gene>
<dbReference type="STRING" id="161355.PS9374_06409"/>
<dbReference type="InterPro" id="IPR001242">
    <property type="entry name" value="Condensation_dom"/>
</dbReference>
<dbReference type="Gene3D" id="1.10.1200.10">
    <property type="entry name" value="ACP-like"/>
    <property type="match status" value="1"/>
</dbReference>
<dbReference type="GO" id="GO:0044550">
    <property type="term" value="P:secondary metabolite biosynthetic process"/>
    <property type="evidence" value="ECO:0007669"/>
    <property type="project" value="TreeGrafter"/>
</dbReference>
<dbReference type="PROSITE" id="PS00455">
    <property type="entry name" value="AMP_BINDING"/>
    <property type="match status" value="1"/>
</dbReference>
<evidence type="ECO:0000313" key="7">
    <source>
        <dbReference type="EMBL" id="GAT70723.1"/>
    </source>
</evidence>
<dbReference type="GO" id="GO:0031177">
    <property type="term" value="F:phosphopantetheine binding"/>
    <property type="evidence" value="ECO:0007669"/>
    <property type="project" value="InterPro"/>
</dbReference>
<dbReference type="PANTHER" id="PTHR45527">
    <property type="entry name" value="NONRIBOSOMAL PEPTIDE SYNTHETASE"/>
    <property type="match status" value="1"/>
</dbReference>
<sequence length="1570" mass="164783">MPSDMAPKAGLPGEDTRRPTPRSRPGSEIPPRAPSGDIPLTPAQQRLWFLDRVGFDGAAYLLWLGVRITGPVDLAALRGSLGALVRRHEALRTAVVETDRGPRQVVHELPEDELAGLLHVEDLGALPAPGSGIGERESLARRRTREVLTAPFDLSRPPLLRVTLLRLAEDEHVLLMSVHHIVADGPSLAVLSDELFAGYRAAVTGEPEPASPGDVAQFPDYAVWLAGQDPESLRADRDYWRDRLDGVPPLLPLPTDRPRTASQGTDSGRCSARLPDEVAQGLRALLRRERCTPYIVLQTAFAAALARVCDVEDLVIGTPVANRDLPSLARSVGMYVNTLAMRADVRGNPTLTELLRRTRAGFLGAFKHQRFPFDQVVELVNAPRDLAHNPVFQVMLVVQGADRSDHGVPGWSMREWETPSPSARFDLTMHAVVGADMDISIDYSTALFDAGTAERMRDHVVRMLTELAARPETRVWDVDLTGDGPGGAAALPAGTGRDEAGRSEAVRDEVVRDEVGQGEAVRDEAVRDAAARAAAPRVHELVALRAAQTPEAPAVVAGDGRTFSYRELDRRADDLAGELAGAGVGPGTLAGVVLPPGPEAVVAILGVLKAGGAYLPLDPSHPPARLRDILRESGALVTLSAGGGGIEISAPAPGGGTVAGAPSAPASGGGTGRETPSARPGPDDLAYVIYTSGSTGRPKGVMVTHGTLSRLTESFVRVHGFGPGQRLLVLPPLTFDASVGDVFPALVSGAALVFHPEPALLDGAELVRFCAERGVTAVDTAAALWRRWAGELDRTGVPGDWPVDVMMIGGERVPMDAVRAWARATGGRVRLFNHYGPTEATVCATVHPTVDGTVDGSGDGTVNDAKGGTGDGAGNGAENGSGNGTGNGAVAAGTAHLPIGRPLPHVRAYVCDRHGGRAPVGTPGELYLGGDCLARGYLGDPAMTADRFVPDPFAAAPGSRMYRTGDLARWLADGSLEFLGRADRQVKIHGHLVEPAEVEAALAAHPAVGEAAVAALPDPAGHHRLIAYVTGGEPGDLRRHLRDRLPDYLVPALFVRLDALPRTAHGKTDYAVLPAPEPGGSGPEEHTPPRGPVEEALARVWAGVLGVERVGRHDGFFALGGHSLRIAEVVTRVHAELGVRPSARDLFEAADLAEFAALVTARAGGSRDGGADDDAPDLRAEVRLPDEVAVAARTSDRTSARPGPGTFLLTGATGFLGAHLVAELLERTTGRVICLVRAGSPEHALRRVRENLVRYGLERVSGDSRLVGLPGDLAAPRLGLDAEAFGELALRVDAVCHSGGLVNFAQPYALLHPPNVAGTVEVLRLAALGGGVPVHLLSTLGVYLGDAYRGRPVSELDPPEDPGGLGGGYNQSKWVADRLAEPARRRGIPVTVHRPARIGGDSRTGIGAPDDYFGRLLITCAQVGMVPELGFEEDLSPVDQVAGGVAAAVASAQPPPHDLHYFNPATVGYGRIAAALAERGCPADLVPWSRWRAAVLARLAAGEPTALEPFAAGLAETEPRFDRPLFDCARTEKWLSGAGVPPAPDGSWLLGRYLDAFAAAGLLPGAGSGS</sequence>
<keyword evidence="3" id="KW-0597">Phosphoprotein</keyword>
<dbReference type="InterPro" id="IPR013120">
    <property type="entry name" value="FAR_NAD-bd"/>
</dbReference>
<dbReference type="Pfam" id="PF13193">
    <property type="entry name" value="AMP-binding_C"/>
    <property type="match status" value="1"/>
</dbReference>
<dbReference type="Gene3D" id="3.40.50.12780">
    <property type="entry name" value="N-terminal domain of ligase-like"/>
    <property type="match status" value="1"/>
</dbReference>
<dbReference type="Gene3D" id="3.30.300.30">
    <property type="match status" value="1"/>
</dbReference>
<dbReference type="CDD" id="cd05930">
    <property type="entry name" value="A_NRPS"/>
    <property type="match status" value="1"/>
</dbReference>
<dbReference type="FunFam" id="1.10.1200.10:FF:000005">
    <property type="entry name" value="Nonribosomal peptide synthetase 1"/>
    <property type="match status" value="1"/>
</dbReference>
<dbReference type="FunFam" id="2.30.38.10:FF:000001">
    <property type="entry name" value="Non-ribosomal peptide synthetase PvdI"/>
    <property type="match status" value="1"/>
</dbReference>
<dbReference type="PROSITE" id="PS00012">
    <property type="entry name" value="PHOSPHOPANTETHEINE"/>
    <property type="match status" value="1"/>
</dbReference>
<dbReference type="OrthoDB" id="2472181at2"/>
<feature type="compositionally biased region" description="Low complexity" evidence="5">
    <location>
        <begin position="853"/>
        <end position="866"/>
    </location>
</feature>
<evidence type="ECO:0000256" key="1">
    <source>
        <dbReference type="ARBA" id="ARBA00001957"/>
    </source>
</evidence>
<dbReference type="Pfam" id="PF00501">
    <property type="entry name" value="AMP-binding"/>
    <property type="match status" value="1"/>
</dbReference>
<dbReference type="CDD" id="cd19531">
    <property type="entry name" value="LCL_NRPS-like"/>
    <property type="match status" value="1"/>
</dbReference>
<feature type="region of interest" description="Disordered" evidence="5">
    <location>
        <begin position="251"/>
        <end position="272"/>
    </location>
</feature>
<dbReference type="InterPro" id="IPR000873">
    <property type="entry name" value="AMP-dep_synth/lig_dom"/>
</dbReference>